<feature type="region of interest" description="Disordered" evidence="6">
    <location>
        <begin position="1"/>
        <end position="24"/>
    </location>
</feature>
<dbReference type="PANTHER" id="PTHR14728">
    <property type="entry name" value="PROTEIN AURORA BOREALIS"/>
    <property type="match status" value="1"/>
</dbReference>
<evidence type="ECO:0000313" key="7">
    <source>
        <dbReference type="EMBL" id="GBP42010.1"/>
    </source>
</evidence>
<proteinExistence type="inferred from homology"/>
<dbReference type="Pfam" id="PF15280">
    <property type="entry name" value="BORA_N"/>
    <property type="match status" value="2"/>
</dbReference>
<feature type="compositionally biased region" description="Polar residues" evidence="6">
    <location>
        <begin position="1"/>
        <end position="23"/>
    </location>
</feature>
<dbReference type="OrthoDB" id="10020858at2759"/>
<dbReference type="GO" id="GO:0005634">
    <property type="term" value="C:nucleus"/>
    <property type="evidence" value="ECO:0007669"/>
    <property type="project" value="TreeGrafter"/>
</dbReference>
<organism evidence="7 8">
    <name type="scientific">Eumeta variegata</name>
    <name type="common">Bagworm moth</name>
    <name type="synonym">Eumeta japonica</name>
    <dbReference type="NCBI Taxonomy" id="151549"/>
    <lineage>
        <taxon>Eukaryota</taxon>
        <taxon>Metazoa</taxon>
        <taxon>Ecdysozoa</taxon>
        <taxon>Arthropoda</taxon>
        <taxon>Hexapoda</taxon>
        <taxon>Insecta</taxon>
        <taxon>Pterygota</taxon>
        <taxon>Neoptera</taxon>
        <taxon>Endopterygota</taxon>
        <taxon>Lepidoptera</taxon>
        <taxon>Glossata</taxon>
        <taxon>Ditrysia</taxon>
        <taxon>Tineoidea</taxon>
        <taxon>Psychidae</taxon>
        <taxon>Oiketicinae</taxon>
        <taxon>Eumeta</taxon>
    </lineage>
</organism>
<comment type="caution">
    <text evidence="7">The sequence shown here is derived from an EMBL/GenBank/DDBJ whole genome shotgun (WGS) entry which is preliminary data.</text>
</comment>
<gene>
    <name evidence="7" type="primary">bora</name>
    <name evidence="7" type="ORF">EVAR_95009_1</name>
</gene>
<evidence type="ECO:0000256" key="3">
    <source>
        <dbReference type="ARBA" id="ARBA00022618"/>
    </source>
</evidence>
<evidence type="ECO:0000256" key="5">
    <source>
        <dbReference type="ARBA" id="ARBA00023306"/>
    </source>
</evidence>
<keyword evidence="4" id="KW-0498">Mitosis</keyword>
<dbReference type="EMBL" id="BGZK01000410">
    <property type="protein sequence ID" value="GBP42010.1"/>
    <property type="molecule type" value="Genomic_DNA"/>
</dbReference>
<protein>
    <recommendedName>
        <fullName evidence="2">Protein aurora borealis</fullName>
    </recommendedName>
</protein>
<dbReference type="GO" id="GO:0005737">
    <property type="term" value="C:cytoplasm"/>
    <property type="evidence" value="ECO:0007669"/>
    <property type="project" value="TreeGrafter"/>
</dbReference>
<keyword evidence="8" id="KW-1185">Reference proteome</keyword>
<keyword evidence="5" id="KW-0131">Cell cycle</keyword>
<dbReference type="AlphaFoldDB" id="A0A4C1VU28"/>
<sequence>MNDGNSSPKSKNDKTTPPTNQKIKNPFDSALIERLHMPICSPGMCKIYKKQPNGSFCWDIDQVCTLVPADIVACNSQFEPSPDPVMEKIADEVTKRSKLCYISKCLVSAQTALTLPPILPLELESILQKYSTFTQDQNFSGEYEITANGSLCRKILFEEHIDPEHYDSEQTDDEIHVENRPPSSYDLHAPVVVSPDLCGHVNLHDEFSDGCPSIAVNNKTIDAVRRIIKTERLVTYHDMQTSLGIGMSQIQSLLHKKMGMKKLCSWWIPHNLTEAQKTDRVMAKCNVYKIRERDIKFWDIVTDDEKMALLL</sequence>
<accession>A0A4C1VU28</accession>
<comment type="similarity">
    <text evidence="1">Belongs to the BORA family.</text>
</comment>
<dbReference type="InterPro" id="IPR023252">
    <property type="entry name" value="Aurora_borealis_protein"/>
</dbReference>
<evidence type="ECO:0000256" key="6">
    <source>
        <dbReference type="SAM" id="MobiDB-lite"/>
    </source>
</evidence>
<evidence type="ECO:0000313" key="8">
    <source>
        <dbReference type="Proteomes" id="UP000299102"/>
    </source>
</evidence>
<reference evidence="7 8" key="1">
    <citation type="journal article" date="2019" name="Commun. Biol.">
        <title>The bagworm genome reveals a unique fibroin gene that provides high tensile strength.</title>
        <authorList>
            <person name="Kono N."/>
            <person name="Nakamura H."/>
            <person name="Ohtoshi R."/>
            <person name="Tomita M."/>
            <person name="Numata K."/>
            <person name="Arakawa K."/>
        </authorList>
    </citation>
    <scope>NUCLEOTIDE SEQUENCE [LARGE SCALE GENOMIC DNA]</scope>
</reference>
<dbReference type="GO" id="GO:0019901">
    <property type="term" value="F:protein kinase binding"/>
    <property type="evidence" value="ECO:0007669"/>
    <property type="project" value="TreeGrafter"/>
</dbReference>
<evidence type="ECO:0000256" key="2">
    <source>
        <dbReference type="ARBA" id="ARBA00020055"/>
    </source>
</evidence>
<evidence type="ECO:0000256" key="4">
    <source>
        <dbReference type="ARBA" id="ARBA00022776"/>
    </source>
</evidence>
<dbReference type="GO" id="GO:0007088">
    <property type="term" value="P:regulation of mitotic nuclear division"/>
    <property type="evidence" value="ECO:0007669"/>
    <property type="project" value="TreeGrafter"/>
</dbReference>
<dbReference type="Proteomes" id="UP000299102">
    <property type="component" value="Unassembled WGS sequence"/>
</dbReference>
<keyword evidence="3" id="KW-0132">Cell division</keyword>
<name>A0A4C1VU28_EUMVA</name>
<dbReference type="GO" id="GO:0060236">
    <property type="term" value="P:regulation of mitotic spindle organization"/>
    <property type="evidence" value="ECO:0007669"/>
    <property type="project" value="TreeGrafter"/>
</dbReference>
<evidence type="ECO:0000256" key="1">
    <source>
        <dbReference type="ARBA" id="ARBA00010963"/>
    </source>
</evidence>
<dbReference type="GO" id="GO:0051301">
    <property type="term" value="P:cell division"/>
    <property type="evidence" value="ECO:0007669"/>
    <property type="project" value="UniProtKB-KW"/>
</dbReference>
<dbReference type="PANTHER" id="PTHR14728:SF2">
    <property type="entry name" value="PROTEIN AURORA BOREALIS"/>
    <property type="match status" value="1"/>
</dbReference>